<dbReference type="EMBL" id="JABTCF010000009">
    <property type="protein sequence ID" value="MBD0778874.1"/>
    <property type="molecule type" value="Genomic_DNA"/>
</dbReference>
<dbReference type="PROSITE" id="PS51257">
    <property type="entry name" value="PROKAR_LIPOPROTEIN"/>
    <property type="match status" value="1"/>
</dbReference>
<evidence type="ECO:0008006" key="3">
    <source>
        <dbReference type="Google" id="ProtNLM"/>
    </source>
</evidence>
<evidence type="ECO:0000313" key="2">
    <source>
        <dbReference type="Proteomes" id="UP001166021"/>
    </source>
</evidence>
<gene>
    <name evidence="1" type="ORF">HPE56_13820</name>
</gene>
<accession>A0ABR7V222</accession>
<sequence>MRIKRFSIAFTLFFLLGSCEKENAVAVDLLESAIIGAWSRTDVVPSGVTNTDLRYFDVKTTYTFDSDKTYSYRVDFYGFEDENPEAIIGSSENVGSYKVRGDSLFIKAVANTSWEEGFKPDPETTRLGGEAYGNKFRIADDELTLYYISYPADAPVPTQMTFEKVVP</sequence>
<dbReference type="RefSeq" id="WP_188244345.1">
    <property type="nucleotide sequence ID" value="NZ_JABTCF010000009.1"/>
</dbReference>
<name>A0ABR7V222_9FLAO</name>
<reference evidence="1" key="1">
    <citation type="submission" date="2020-05" db="EMBL/GenBank/DDBJ databases">
        <title>The draft genome sequence of Maribacter sp. ANRC-HE7.</title>
        <authorList>
            <person name="Mu L."/>
        </authorList>
    </citation>
    <scope>NUCLEOTIDE SEQUENCE</scope>
    <source>
        <strain evidence="1">ANRC-HE7</strain>
    </source>
</reference>
<evidence type="ECO:0000313" key="1">
    <source>
        <dbReference type="EMBL" id="MBD0778874.1"/>
    </source>
</evidence>
<proteinExistence type="predicted"/>
<keyword evidence="2" id="KW-1185">Reference proteome</keyword>
<comment type="caution">
    <text evidence="1">The sequence shown here is derived from an EMBL/GenBank/DDBJ whole genome shotgun (WGS) entry which is preliminary data.</text>
</comment>
<organism evidence="1 2">
    <name type="scientific">Maribacter aquimaris</name>
    <dbReference type="NCBI Taxonomy" id="2737171"/>
    <lineage>
        <taxon>Bacteria</taxon>
        <taxon>Pseudomonadati</taxon>
        <taxon>Bacteroidota</taxon>
        <taxon>Flavobacteriia</taxon>
        <taxon>Flavobacteriales</taxon>
        <taxon>Flavobacteriaceae</taxon>
        <taxon>Maribacter</taxon>
    </lineage>
</organism>
<dbReference type="Proteomes" id="UP001166021">
    <property type="component" value="Unassembled WGS sequence"/>
</dbReference>
<protein>
    <recommendedName>
        <fullName evidence="3">Lipocalin-like domain-containing protein</fullName>
    </recommendedName>
</protein>